<dbReference type="InterPro" id="IPR045010">
    <property type="entry name" value="MDR_fam"/>
</dbReference>
<keyword evidence="4" id="KW-1185">Reference proteome</keyword>
<dbReference type="InterPro" id="IPR011032">
    <property type="entry name" value="GroES-like_sf"/>
</dbReference>
<dbReference type="OrthoDB" id="809632at2759"/>
<proteinExistence type="predicted"/>
<dbReference type="Proteomes" id="UP000218811">
    <property type="component" value="Unassembled WGS sequence"/>
</dbReference>
<dbReference type="Gene3D" id="3.40.50.720">
    <property type="entry name" value="NAD(P)-binding Rossmann-like Domain"/>
    <property type="match status" value="1"/>
</dbReference>
<reference evidence="3 4" key="1">
    <citation type="journal article" date="2012" name="Science">
        <title>The Paleozoic origin of enzymatic lignin decomposition reconstructed from 31 fungal genomes.</title>
        <authorList>
            <person name="Floudas D."/>
            <person name="Binder M."/>
            <person name="Riley R."/>
            <person name="Barry K."/>
            <person name="Blanchette R.A."/>
            <person name="Henrissat B."/>
            <person name="Martinez A.T."/>
            <person name="Otillar R."/>
            <person name="Spatafora J.W."/>
            <person name="Yadav J.S."/>
            <person name="Aerts A."/>
            <person name="Benoit I."/>
            <person name="Boyd A."/>
            <person name="Carlson A."/>
            <person name="Copeland A."/>
            <person name="Coutinho P.M."/>
            <person name="de Vries R.P."/>
            <person name="Ferreira P."/>
            <person name="Findley K."/>
            <person name="Foster B."/>
            <person name="Gaskell J."/>
            <person name="Glotzer D."/>
            <person name="Gorecki P."/>
            <person name="Heitman J."/>
            <person name="Hesse C."/>
            <person name="Hori C."/>
            <person name="Igarashi K."/>
            <person name="Jurgens J.A."/>
            <person name="Kallen N."/>
            <person name="Kersten P."/>
            <person name="Kohler A."/>
            <person name="Kuees U."/>
            <person name="Kumar T.K.A."/>
            <person name="Kuo A."/>
            <person name="LaButti K."/>
            <person name="Larrondo L.F."/>
            <person name="Lindquist E."/>
            <person name="Ling A."/>
            <person name="Lombard V."/>
            <person name="Lucas S."/>
            <person name="Lundell T."/>
            <person name="Martin R."/>
            <person name="McLaughlin D.J."/>
            <person name="Morgenstern I."/>
            <person name="Morin E."/>
            <person name="Murat C."/>
            <person name="Nagy L.G."/>
            <person name="Nolan M."/>
            <person name="Ohm R.A."/>
            <person name="Patyshakuliyeva A."/>
            <person name="Rokas A."/>
            <person name="Ruiz-Duenas F.J."/>
            <person name="Sabat G."/>
            <person name="Salamov A."/>
            <person name="Samejima M."/>
            <person name="Schmutz J."/>
            <person name="Slot J.C."/>
            <person name="St John F."/>
            <person name="Stenlid J."/>
            <person name="Sun H."/>
            <person name="Sun S."/>
            <person name="Syed K."/>
            <person name="Tsang A."/>
            <person name="Wiebenga A."/>
            <person name="Young D."/>
            <person name="Pisabarro A."/>
            <person name="Eastwood D.C."/>
            <person name="Martin F."/>
            <person name="Cullen D."/>
            <person name="Grigoriev I.V."/>
            <person name="Hibbett D.S."/>
        </authorList>
    </citation>
    <scope>NUCLEOTIDE SEQUENCE [LARGE SCALE GENOMIC DNA]</scope>
    <source>
        <strain evidence="3 4">MD-104</strain>
    </source>
</reference>
<dbReference type="Gene3D" id="3.90.180.10">
    <property type="entry name" value="Medium-chain alcohol dehydrogenases, catalytic domain"/>
    <property type="match status" value="1"/>
</dbReference>
<protein>
    <submittedName>
        <fullName evidence="3">Alcohol dehydrogenase</fullName>
    </submittedName>
</protein>
<dbReference type="InterPro" id="IPR013149">
    <property type="entry name" value="ADH-like_C"/>
</dbReference>
<dbReference type="SUPFAM" id="SSF51735">
    <property type="entry name" value="NAD(P)-binding Rossmann-fold domains"/>
    <property type="match status" value="1"/>
</dbReference>
<dbReference type="Pfam" id="PF16884">
    <property type="entry name" value="ADH_N_2"/>
    <property type="match status" value="1"/>
</dbReference>
<dbReference type="InterPro" id="IPR041694">
    <property type="entry name" value="ADH_N_2"/>
</dbReference>
<dbReference type="CDD" id="cd05288">
    <property type="entry name" value="PGDH"/>
    <property type="match status" value="1"/>
</dbReference>
<dbReference type="OMA" id="NYKTKAF"/>
<evidence type="ECO:0000256" key="1">
    <source>
        <dbReference type="ARBA" id="ARBA00023002"/>
    </source>
</evidence>
<dbReference type="InterPro" id="IPR020843">
    <property type="entry name" value="ER"/>
</dbReference>
<keyword evidence="1" id="KW-0560">Oxidoreductase</keyword>
<accession>A0A2H3JG66</accession>
<dbReference type="Pfam" id="PF00107">
    <property type="entry name" value="ADH_zinc_N"/>
    <property type="match status" value="1"/>
</dbReference>
<feature type="domain" description="Enoyl reductase (ER)" evidence="2">
    <location>
        <begin position="28"/>
        <end position="343"/>
    </location>
</feature>
<gene>
    <name evidence="3" type="ORF">WOLCODRAFT_146748</name>
</gene>
<dbReference type="SUPFAM" id="SSF50129">
    <property type="entry name" value="GroES-like"/>
    <property type="match status" value="1"/>
</dbReference>
<evidence type="ECO:0000259" key="2">
    <source>
        <dbReference type="SMART" id="SM00829"/>
    </source>
</evidence>
<dbReference type="GO" id="GO:0016628">
    <property type="term" value="F:oxidoreductase activity, acting on the CH-CH group of donors, NAD or NADP as acceptor"/>
    <property type="evidence" value="ECO:0007669"/>
    <property type="project" value="InterPro"/>
</dbReference>
<dbReference type="PANTHER" id="PTHR43205">
    <property type="entry name" value="PROSTAGLANDIN REDUCTASE"/>
    <property type="match status" value="1"/>
</dbReference>
<sequence>MAPISNGRLFFNEIPTGLPEPGKTTVYDTSETIDLDETSLGGGFLVKTLVLSIDPYQRGKMRDPNEQSYSAPYIIGEPLYNYGVGVVLRSEHPGIKPGTHLYGTMPFQQYFIRNESEKFTVLQDRIVGDEHNLPWSAYVGVCGMPGQTAYHGWKEFSKAKQGEIAFVTAGAGPVGSMVIQLAKRDGLKVIASAGSEDKVAFLRKIGTDVAFNYKTEKTLDVLQKEGPIDVFWDGVGGETLEAAIEAAARGARFIECGMISAYNGGVPYHVKNLTYIMSKELKISGFVVSSLHAKYLDEFYRQIPPMVARGELLYTEDIASGLENAGQAILDVQTGRNKGKSVVVVAQD</sequence>
<evidence type="ECO:0000313" key="4">
    <source>
        <dbReference type="Proteomes" id="UP000218811"/>
    </source>
</evidence>
<dbReference type="SMART" id="SM00829">
    <property type="entry name" value="PKS_ER"/>
    <property type="match status" value="1"/>
</dbReference>
<dbReference type="EMBL" id="KB467943">
    <property type="protein sequence ID" value="PCH38833.1"/>
    <property type="molecule type" value="Genomic_DNA"/>
</dbReference>
<dbReference type="PANTHER" id="PTHR43205:SF7">
    <property type="entry name" value="PROSTAGLANDIN REDUCTASE 1"/>
    <property type="match status" value="1"/>
</dbReference>
<organism evidence="3 4">
    <name type="scientific">Wolfiporia cocos (strain MD-104)</name>
    <name type="common">Brown rot fungus</name>
    <dbReference type="NCBI Taxonomy" id="742152"/>
    <lineage>
        <taxon>Eukaryota</taxon>
        <taxon>Fungi</taxon>
        <taxon>Dikarya</taxon>
        <taxon>Basidiomycota</taxon>
        <taxon>Agaricomycotina</taxon>
        <taxon>Agaricomycetes</taxon>
        <taxon>Polyporales</taxon>
        <taxon>Phaeolaceae</taxon>
        <taxon>Wolfiporia</taxon>
    </lineage>
</organism>
<evidence type="ECO:0000313" key="3">
    <source>
        <dbReference type="EMBL" id="PCH38833.1"/>
    </source>
</evidence>
<dbReference type="AlphaFoldDB" id="A0A2H3JG66"/>
<dbReference type="InterPro" id="IPR036291">
    <property type="entry name" value="NAD(P)-bd_dom_sf"/>
</dbReference>
<name>A0A2H3JG66_WOLCO</name>